<name>A0A183NQG0_9TREM</name>
<evidence type="ECO:0000256" key="1">
    <source>
        <dbReference type="ARBA" id="ARBA00006941"/>
    </source>
</evidence>
<dbReference type="SMART" id="SM01085">
    <property type="entry name" value="CK_II_beta"/>
    <property type="match status" value="1"/>
</dbReference>
<dbReference type="InterPro" id="IPR035991">
    <property type="entry name" value="Casein_kinase_II_beta-like"/>
</dbReference>
<dbReference type="PRINTS" id="PR00472">
    <property type="entry name" value="CASNKINASEII"/>
</dbReference>
<organism evidence="3 4">
    <name type="scientific">Schistosoma mattheei</name>
    <dbReference type="NCBI Taxonomy" id="31246"/>
    <lineage>
        <taxon>Eukaryota</taxon>
        <taxon>Metazoa</taxon>
        <taxon>Spiralia</taxon>
        <taxon>Lophotrochozoa</taxon>
        <taxon>Platyhelminthes</taxon>
        <taxon>Trematoda</taxon>
        <taxon>Digenea</taxon>
        <taxon>Strigeidida</taxon>
        <taxon>Schistosomatoidea</taxon>
        <taxon>Schistosomatidae</taxon>
        <taxon>Schistosoma</taxon>
    </lineage>
</organism>
<feature type="non-terminal residue" evidence="3">
    <location>
        <position position="109"/>
    </location>
</feature>
<dbReference type="InterPro" id="IPR016149">
    <property type="entry name" value="Casein_kin_II_reg-sub_N"/>
</dbReference>
<sequence>MSSIGEDCIQDRFNLTGLSEQVREYRGALDVILDLETDPSCNPKNTDLVEQAAEMLYGLILSRYILTNRGICFMVAKWQRGDFVYRESQPCLPVCLSDVPGEAMVKIYC</sequence>
<dbReference type="Pfam" id="PF01214">
    <property type="entry name" value="CK_II_beta"/>
    <property type="match status" value="1"/>
</dbReference>
<comment type="similarity">
    <text evidence="1 2">Belongs to the casein kinase 2 subunit beta family.</text>
</comment>
<keyword evidence="4" id="KW-1185">Reference proteome</keyword>
<dbReference type="Gene3D" id="1.10.1820.10">
    <property type="entry name" value="protein kinase ck2 holoenzyme, chain C, domain 1"/>
    <property type="match status" value="1"/>
</dbReference>
<evidence type="ECO:0000256" key="2">
    <source>
        <dbReference type="RuleBase" id="RU361268"/>
    </source>
</evidence>
<dbReference type="SUPFAM" id="SSF57798">
    <property type="entry name" value="Casein kinase II beta subunit"/>
    <property type="match status" value="1"/>
</dbReference>
<dbReference type="PANTHER" id="PTHR11740">
    <property type="entry name" value="CASEIN KINASE II SUBUNIT BETA"/>
    <property type="match status" value="1"/>
</dbReference>
<reference evidence="3 4" key="1">
    <citation type="submission" date="2018-11" db="EMBL/GenBank/DDBJ databases">
        <authorList>
            <consortium name="Pathogen Informatics"/>
        </authorList>
    </citation>
    <scope>NUCLEOTIDE SEQUENCE [LARGE SCALE GENOMIC DNA]</scope>
    <source>
        <strain>Denwood</strain>
        <strain evidence="4">Zambia</strain>
    </source>
</reference>
<dbReference type="GO" id="GO:0005737">
    <property type="term" value="C:cytoplasm"/>
    <property type="evidence" value="ECO:0007669"/>
    <property type="project" value="TreeGrafter"/>
</dbReference>
<comment type="subunit">
    <text evidence="2">Tetramer of two alpha and two beta subunits.</text>
</comment>
<dbReference type="GO" id="GO:0019887">
    <property type="term" value="F:protein kinase regulator activity"/>
    <property type="evidence" value="ECO:0007669"/>
    <property type="project" value="InterPro"/>
</dbReference>
<dbReference type="PANTHER" id="PTHR11740:SF0">
    <property type="entry name" value="CASEIN KINASE II SUBUNIT BETA"/>
    <property type="match status" value="1"/>
</dbReference>
<accession>A0A183NQG0</accession>
<evidence type="ECO:0000313" key="4">
    <source>
        <dbReference type="Proteomes" id="UP000269396"/>
    </source>
</evidence>
<dbReference type="AlphaFoldDB" id="A0A183NQG0"/>
<dbReference type="InterPro" id="IPR000704">
    <property type="entry name" value="Casein_kinase_II_reg-sub"/>
</dbReference>
<dbReference type="Proteomes" id="UP000269396">
    <property type="component" value="Unassembled WGS sequence"/>
</dbReference>
<dbReference type="EMBL" id="UZAL01011753">
    <property type="protein sequence ID" value="VDP05706.1"/>
    <property type="molecule type" value="Genomic_DNA"/>
</dbReference>
<evidence type="ECO:0000313" key="3">
    <source>
        <dbReference type="EMBL" id="VDP05706.1"/>
    </source>
</evidence>
<gene>
    <name evidence="3" type="ORF">SMTD_LOCUS4346</name>
</gene>
<dbReference type="STRING" id="31246.A0A183NQG0"/>
<dbReference type="GO" id="GO:0005956">
    <property type="term" value="C:protein kinase CK2 complex"/>
    <property type="evidence" value="ECO:0007669"/>
    <property type="project" value="UniProtKB-UniRule"/>
</dbReference>
<protein>
    <recommendedName>
        <fullName evidence="2">Casein kinase II subunit beta</fullName>
        <shortName evidence="2">CK II beta</shortName>
    </recommendedName>
</protein>
<proteinExistence type="inferred from homology"/>
<dbReference type="Gene3D" id="2.20.25.20">
    <property type="match status" value="1"/>
</dbReference>